<protein>
    <submittedName>
        <fullName evidence="1">Zinc finger, BED-type, Phospholipase-like, Homeodomain-like protein</fullName>
    </submittedName>
</protein>
<evidence type="ECO:0000313" key="1">
    <source>
        <dbReference type="EMBL" id="PWA58768.1"/>
    </source>
</evidence>
<dbReference type="GO" id="GO:0003677">
    <property type="term" value="F:DNA binding"/>
    <property type="evidence" value="ECO:0007669"/>
    <property type="project" value="UniProtKB-KW"/>
</dbReference>
<gene>
    <name evidence="1" type="ORF">CTI12_AA394490</name>
</gene>
<dbReference type="EMBL" id="PKPP01005797">
    <property type="protein sequence ID" value="PWA58768.1"/>
    <property type="molecule type" value="Genomic_DNA"/>
</dbReference>
<keyword evidence="1" id="KW-0371">Homeobox</keyword>
<sequence length="95" mass="10625">MATQASSTFTGIGSSNAPTIVEVLETTRNPKVWCKFDMVTLSDNTIKARYKHCSKFLKHQSNSTLKYHIAQDEAASEARSFEAKEEDIILEEALN</sequence>
<keyword evidence="2" id="KW-1185">Reference proteome</keyword>
<name>A0A2U1MBZ6_ARTAN</name>
<accession>A0A2U1MBZ6</accession>
<evidence type="ECO:0000313" key="2">
    <source>
        <dbReference type="Proteomes" id="UP000245207"/>
    </source>
</evidence>
<dbReference type="Proteomes" id="UP000245207">
    <property type="component" value="Unassembled WGS sequence"/>
</dbReference>
<proteinExistence type="predicted"/>
<dbReference type="OrthoDB" id="1735573at2759"/>
<keyword evidence="1" id="KW-0238">DNA-binding</keyword>
<comment type="caution">
    <text evidence="1">The sequence shown here is derived from an EMBL/GenBank/DDBJ whole genome shotgun (WGS) entry which is preliminary data.</text>
</comment>
<reference evidence="1 2" key="1">
    <citation type="journal article" date="2018" name="Mol. Plant">
        <title>The genome of Artemisia annua provides insight into the evolution of Asteraceae family and artemisinin biosynthesis.</title>
        <authorList>
            <person name="Shen Q."/>
            <person name="Zhang L."/>
            <person name="Liao Z."/>
            <person name="Wang S."/>
            <person name="Yan T."/>
            <person name="Shi P."/>
            <person name="Liu M."/>
            <person name="Fu X."/>
            <person name="Pan Q."/>
            <person name="Wang Y."/>
            <person name="Lv Z."/>
            <person name="Lu X."/>
            <person name="Zhang F."/>
            <person name="Jiang W."/>
            <person name="Ma Y."/>
            <person name="Chen M."/>
            <person name="Hao X."/>
            <person name="Li L."/>
            <person name="Tang Y."/>
            <person name="Lv G."/>
            <person name="Zhou Y."/>
            <person name="Sun X."/>
            <person name="Brodelius P.E."/>
            <person name="Rose J.K.C."/>
            <person name="Tang K."/>
        </authorList>
    </citation>
    <scope>NUCLEOTIDE SEQUENCE [LARGE SCALE GENOMIC DNA]</scope>
    <source>
        <strain evidence="2">cv. Huhao1</strain>
        <tissue evidence="1">Leaf</tissue>
    </source>
</reference>
<organism evidence="1 2">
    <name type="scientific">Artemisia annua</name>
    <name type="common">Sweet wormwood</name>
    <dbReference type="NCBI Taxonomy" id="35608"/>
    <lineage>
        <taxon>Eukaryota</taxon>
        <taxon>Viridiplantae</taxon>
        <taxon>Streptophyta</taxon>
        <taxon>Embryophyta</taxon>
        <taxon>Tracheophyta</taxon>
        <taxon>Spermatophyta</taxon>
        <taxon>Magnoliopsida</taxon>
        <taxon>eudicotyledons</taxon>
        <taxon>Gunneridae</taxon>
        <taxon>Pentapetalae</taxon>
        <taxon>asterids</taxon>
        <taxon>campanulids</taxon>
        <taxon>Asterales</taxon>
        <taxon>Asteraceae</taxon>
        <taxon>Asteroideae</taxon>
        <taxon>Anthemideae</taxon>
        <taxon>Artemisiinae</taxon>
        <taxon>Artemisia</taxon>
    </lineage>
</organism>
<dbReference type="AlphaFoldDB" id="A0A2U1MBZ6"/>